<dbReference type="InterPro" id="IPR007409">
    <property type="entry name" value="Restrct_endonuc_type1_HsdR_N"/>
</dbReference>
<dbReference type="Proteomes" id="UP000316770">
    <property type="component" value="Chromosome"/>
</dbReference>
<dbReference type="GO" id="GO:0009307">
    <property type="term" value="P:DNA restriction-modification system"/>
    <property type="evidence" value="ECO:0007669"/>
    <property type="project" value="UniProtKB-KW"/>
</dbReference>
<gene>
    <name evidence="3" type="ORF">Mal33_11170</name>
</gene>
<dbReference type="GO" id="GO:0009035">
    <property type="term" value="F:type I site-specific deoxyribonuclease activity"/>
    <property type="evidence" value="ECO:0007669"/>
    <property type="project" value="UniProtKB-EC"/>
</dbReference>
<evidence type="ECO:0000313" key="3">
    <source>
        <dbReference type="EMBL" id="QDV55148.1"/>
    </source>
</evidence>
<organism evidence="3 4">
    <name type="scientific">Rosistilla oblonga</name>
    <dbReference type="NCBI Taxonomy" id="2527990"/>
    <lineage>
        <taxon>Bacteria</taxon>
        <taxon>Pseudomonadati</taxon>
        <taxon>Planctomycetota</taxon>
        <taxon>Planctomycetia</taxon>
        <taxon>Pirellulales</taxon>
        <taxon>Pirellulaceae</taxon>
        <taxon>Rosistilla</taxon>
    </lineage>
</organism>
<evidence type="ECO:0000313" key="4">
    <source>
        <dbReference type="Proteomes" id="UP000316770"/>
    </source>
</evidence>
<dbReference type="EMBL" id="CP036318">
    <property type="protein sequence ID" value="QDV55148.1"/>
    <property type="molecule type" value="Genomic_DNA"/>
</dbReference>
<evidence type="ECO:0000256" key="1">
    <source>
        <dbReference type="SAM" id="MobiDB-lite"/>
    </source>
</evidence>
<proteinExistence type="predicted"/>
<dbReference type="GO" id="GO:0005524">
    <property type="term" value="F:ATP binding"/>
    <property type="evidence" value="ECO:0007669"/>
    <property type="project" value="UniProtKB-KW"/>
</dbReference>
<name>A0A518IPY4_9BACT</name>
<accession>A0A518IPY4</accession>
<dbReference type="PIRSF" id="PIRSF035009">
    <property type="entry name" value="UCP035009_HSDR_N"/>
    <property type="match status" value="1"/>
</dbReference>
<protein>
    <recommendedName>
        <fullName evidence="2">Restriction endonuclease type I HsdR N-terminal domain-containing protein</fullName>
    </recommendedName>
</protein>
<dbReference type="InterPro" id="IPR017035">
    <property type="entry name" value="UCP035009_HsdR_All3000-type"/>
</dbReference>
<dbReference type="AlphaFoldDB" id="A0A518IPY4"/>
<reference evidence="3 4" key="1">
    <citation type="submission" date="2019-02" db="EMBL/GenBank/DDBJ databases">
        <title>Deep-cultivation of Planctomycetes and their phenomic and genomic characterization uncovers novel biology.</title>
        <authorList>
            <person name="Wiegand S."/>
            <person name="Jogler M."/>
            <person name="Boedeker C."/>
            <person name="Pinto D."/>
            <person name="Vollmers J."/>
            <person name="Rivas-Marin E."/>
            <person name="Kohn T."/>
            <person name="Peeters S.H."/>
            <person name="Heuer A."/>
            <person name="Rast P."/>
            <person name="Oberbeckmann S."/>
            <person name="Bunk B."/>
            <person name="Jeske O."/>
            <person name="Meyerdierks A."/>
            <person name="Storesund J.E."/>
            <person name="Kallscheuer N."/>
            <person name="Luecker S."/>
            <person name="Lage O.M."/>
            <person name="Pohl T."/>
            <person name="Merkel B.J."/>
            <person name="Hornburger P."/>
            <person name="Mueller R.-W."/>
            <person name="Bruemmer F."/>
            <person name="Labrenz M."/>
            <person name="Spormann A.M."/>
            <person name="Op den Camp H."/>
            <person name="Overmann J."/>
            <person name="Amann R."/>
            <person name="Jetten M.S.M."/>
            <person name="Mascher T."/>
            <person name="Medema M.H."/>
            <person name="Devos D.P."/>
            <person name="Kaster A.-K."/>
            <person name="Ovreas L."/>
            <person name="Rohde M."/>
            <person name="Galperin M.Y."/>
            <person name="Jogler C."/>
        </authorList>
    </citation>
    <scope>NUCLEOTIDE SEQUENCE [LARGE SCALE GENOMIC DNA]</scope>
    <source>
        <strain evidence="3 4">Mal33</strain>
    </source>
</reference>
<feature type="region of interest" description="Disordered" evidence="1">
    <location>
        <begin position="355"/>
        <end position="374"/>
    </location>
</feature>
<sequence>MELFDTLTRLASRLESQRELLETEEATKNAVIMPIINALGYNVFDPSEVIPEFTADVGVKKGEKVDYAIVVGGDPTILIECKPITTKLDFKHASQLYRYFGVTSARFAVLTNGQYLWFYTDLDSPNKMDTKAFFKFDLNDFDARDVAELQKFSKTVFNLENILANATELKFTQQLSGILAAELDSPSDELVKHLTSKIYEGRFTSAVCDQFRPLVKTAFRDFINDRLSNRLKSALQGVDADSALPSDSGDELKPDDGIVTTAEEMEGFHIVRAMLAKQIPIKRVVMRDTKSYCGVLLDDNNRKPICRLHFNGSQKYLGTFDADKNETRNAIDRIEAIYEFEEQILATVLRHDGTKETASASEPELSSHALDDSI</sequence>
<dbReference type="RefSeq" id="WP_145282906.1">
    <property type="nucleotide sequence ID" value="NZ_CP036318.1"/>
</dbReference>
<feature type="domain" description="Restriction endonuclease type I HsdR N-terminal" evidence="2">
    <location>
        <begin position="49"/>
        <end position="126"/>
    </location>
</feature>
<keyword evidence="4" id="KW-1185">Reference proteome</keyword>
<dbReference type="GO" id="GO:0003677">
    <property type="term" value="F:DNA binding"/>
    <property type="evidence" value="ECO:0007669"/>
    <property type="project" value="UniProtKB-KW"/>
</dbReference>
<evidence type="ECO:0000259" key="2">
    <source>
        <dbReference type="Pfam" id="PF04313"/>
    </source>
</evidence>
<dbReference type="Pfam" id="PF04313">
    <property type="entry name" value="HSDR_N"/>
    <property type="match status" value="1"/>
</dbReference>